<feature type="compositionally biased region" description="Basic and acidic residues" evidence="1">
    <location>
        <begin position="36"/>
        <end position="45"/>
    </location>
</feature>
<gene>
    <name evidence="3" type="ORF">APTSU1_000657100</name>
</gene>
<dbReference type="Proteomes" id="UP001623349">
    <property type="component" value="Unassembled WGS sequence"/>
</dbReference>
<evidence type="ECO:0000313" key="3">
    <source>
        <dbReference type="EMBL" id="GAB1291341.1"/>
    </source>
</evidence>
<evidence type="ECO:0000256" key="1">
    <source>
        <dbReference type="SAM" id="MobiDB-lite"/>
    </source>
</evidence>
<comment type="caution">
    <text evidence="3">The sequence shown here is derived from an EMBL/GenBank/DDBJ whole genome shotgun (WGS) entry which is preliminary data.</text>
</comment>
<keyword evidence="2" id="KW-0472">Membrane</keyword>
<accession>A0ABQ0EX15</accession>
<protein>
    <submittedName>
        <fullName evidence="3">C-type lectin domain family 2 member F</fullName>
    </submittedName>
</protein>
<organism evidence="3 4">
    <name type="scientific">Apodemus speciosus</name>
    <name type="common">Large Japanese field mouse</name>
    <dbReference type="NCBI Taxonomy" id="105296"/>
    <lineage>
        <taxon>Eukaryota</taxon>
        <taxon>Metazoa</taxon>
        <taxon>Chordata</taxon>
        <taxon>Craniata</taxon>
        <taxon>Vertebrata</taxon>
        <taxon>Euteleostomi</taxon>
        <taxon>Mammalia</taxon>
        <taxon>Eutheria</taxon>
        <taxon>Euarchontoglires</taxon>
        <taxon>Glires</taxon>
        <taxon>Rodentia</taxon>
        <taxon>Myomorpha</taxon>
        <taxon>Muroidea</taxon>
        <taxon>Muridae</taxon>
        <taxon>Murinae</taxon>
        <taxon>Apodemus</taxon>
    </lineage>
</organism>
<name>A0ABQ0EX15_APOSI</name>
<evidence type="ECO:0000313" key="4">
    <source>
        <dbReference type="Proteomes" id="UP001623349"/>
    </source>
</evidence>
<reference evidence="3 4" key="1">
    <citation type="submission" date="2024-08" db="EMBL/GenBank/DDBJ databases">
        <title>The draft genome of Apodemus speciosus.</title>
        <authorList>
            <person name="Nabeshima K."/>
            <person name="Suzuki S."/>
            <person name="Onuma M."/>
        </authorList>
    </citation>
    <scope>NUCLEOTIDE SEQUENCE [LARGE SCALE GENOMIC DNA]</scope>
    <source>
        <strain evidence="3">IB14-021</strain>
    </source>
</reference>
<proteinExistence type="predicted"/>
<feature type="region of interest" description="Disordered" evidence="1">
    <location>
        <begin position="1"/>
        <end position="47"/>
    </location>
</feature>
<keyword evidence="4" id="KW-1185">Reference proteome</keyword>
<feature type="transmembrane region" description="Helical" evidence="2">
    <location>
        <begin position="77"/>
        <end position="98"/>
    </location>
</feature>
<keyword evidence="2" id="KW-0812">Transmembrane</keyword>
<dbReference type="EMBL" id="BAAFST010000006">
    <property type="protein sequence ID" value="GAB1291341.1"/>
    <property type="molecule type" value="Genomic_DNA"/>
</dbReference>
<evidence type="ECO:0000256" key="2">
    <source>
        <dbReference type="SAM" id="Phobius"/>
    </source>
</evidence>
<sequence>MSASQDEEASMSLIKRDVTTTDHLQQGETDGMASVDRSEAEKNDISSEYGPGTVGSLIKYSKKKNVRIVSPKCPAKLYCCYGAITVLSVAVVALSVVLSARISYGDTWGLLATGSAFTESHQSTPGGGQTTLSITTRMVSIRGDEKYGFLIGNVISSSRDYIPRKCICSKSIDTLWCQ</sequence>
<keyword evidence="2" id="KW-1133">Transmembrane helix</keyword>